<evidence type="ECO:0000256" key="5">
    <source>
        <dbReference type="ARBA" id="ARBA00035020"/>
    </source>
</evidence>
<evidence type="ECO:0000259" key="7">
    <source>
        <dbReference type="Pfam" id="PF03813"/>
    </source>
</evidence>
<gene>
    <name evidence="8" type="ORF">NQ314_019044</name>
</gene>
<sequence>MTKEEKLINKLSEYKQLFKTDQDVALKFTKPECFEKFGLYENNCSTGPNVMLNINLRIPKLCFLVKDFLNNRYFCKRYYYLLYIAEQLKSSDIISKITLGFHEGNMLLPVLNVEPSGCDKTLVTIYATPSEDYFKPSRFLPEQNNVKQDLFNMNLDNDVLKNIPTIFYNSSLSHDVTLSLNSKYIKEILVEQNNIQEGIKLLCVWLKQRELNIGLGAFTENLILYFIIYLLSKKENQ</sequence>
<dbReference type="EMBL" id="JANEYF010005385">
    <property type="protein sequence ID" value="KAJ8928379.1"/>
    <property type="molecule type" value="Genomic_DNA"/>
</dbReference>
<dbReference type="GO" id="GO:0003723">
    <property type="term" value="F:RNA binding"/>
    <property type="evidence" value="ECO:0007669"/>
    <property type="project" value="UniProtKB-KW"/>
</dbReference>
<feature type="domain" description="Nrap protein" evidence="7">
    <location>
        <begin position="54"/>
        <end position="188"/>
    </location>
</feature>
<dbReference type="GO" id="GO:0006364">
    <property type="term" value="P:rRNA processing"/>
    <property type="evidence" value="ECO:0007669"/>
    <property type="project" value="TreeGrafter"/>
</dbReference>
<keyword evidence="3" id="KW-0158">Chromosome</keyword>
<evidence type="ECO:0000256" key="4">
    <source>
        <dbReference type="ARBA" id="ARBA00035000"/>
    </source>
</evidence>
<evidence type="ECO:0000256" key="6">
    <source>
        <dbReference type="RuleBase" id="RU364032"/>
    </source>
</evidence>
<dbReference type="PANTHER" id="PTHR17972">
    <property type="entry name" value="NUCLEOLAR RNA-ASSOCIATED PROTEIN"/>
    <property type="match status" value="1"/>
</dbReference>
<dbReference type="InterPro" id="IPR005554">
    <property type="entry name" value="NOL6/Upt22"/>
</dbReference>
<evidence type="ECO:0000256" key="2">
    <source>
        <dbReference type="ARBA" id="ARBA00016437"/>
    </source>
</evidence>
<comment type="function">
    <text evidence="4">Part of the small subunit (SSU) processome, first precursor of the small eukaryotic ribosomal subunit. During the assembly of the SSU processome in the nucleolus, many ribosome biogenesis factors, an RNA chaperone and ribosomal proteins associate with the nascent pre-rRNA and work in concert to generate RNA folding, modifications, rearrangements and cleavage as well as targeted degradation of pre-ribosomal RNA by the RNA exosome.</text>
</comment>
<dbReference type="GO" id="GO:0034456">
    <property type="term" value="C:UTP-C complex"/>
    <property type="evidence" value="ECO:0007669"/>
    <property type="project" value="TreeGrafter"/>
</dbReference>
<comment type="subcellular location">
    <subcellularLocation>
        <location evidence="1">Chromosome</location>
    </subcellularLocation>
    <subcellularLocation>
        <location evidence="6">Nucleus</location>
        <location evidence="6">Nucleolus</location>
    </subcellularLocation>
</comment>
<evidence type="ECO:0000256" key="3">
    <source>
        <dbReference type="ARBA" id="ARBA00022454"/>
    </source>
</evidence>
<keyword evidence="6" id="KW-0539">Nucleus</keyword>
<dbReference type="GO" id="GO:0005694">
    <property type="term" value="C:chromosome"/>
    <property type="evidence" value="ECO:0007669"/>
    <property type="project" value="UniProtKB-SubCell"/>
</dbReference>
<accession>A0AAV8WPF9</accession>
<evidence type="ECO:0000313" key="9">
    <source>
        <dbReference type="Proteomes" id="UP001162156"/>
    </source>
</evidence>
<reference evidence="8" key="1">
    <citation type="journal article" date="2023" name="Insect Mol. Biol.">
        <title>Genome sequencing provides insights into the evolution of gene families encoding plant cell wall-degrading enzymes in longhorned beetles.</title>
        <authorList>
            <person name="Shin N.R."/>
            <person name="Okamura Y."/>
            <person name="Kirsch R."/>
            <person name="Pauchet Y."/>
        </authorList>
    </citation>
    <scope>NUCLEOTIDE SEQUENCE</scope>
    <source>
        <strain evidence="8">RBIC_L_NR</strain>
    </source>
</reference>
<dbReference type="Proteomes" id="UP001162156">
    <property type="component" value="Unassembled WGS sequence"/>
</dbReference>
<comment type="similarity">
    <text evidence="6">Belongs to the NRAP family.</text>
</comment>
<name>A0AAV8WPF9_9CUCU</name>
<proteinExistence type="inferred from homology"/>
<comment type="caution">
    <text evidence="8">The sequence shown here is derived from an EMBL/GenBank/DDBJ whole genome shotgun (WGS) entry which is preliminary data.</text>
</comment>
<evidence type="ECO:0000256" key="1">
    <source>
        <dbReference type="ARBA" id="ARBA00004286"/>
    </source>
</evidence>
<evidence type="ECO:0000313" key="8">
    <source>
        <dbReference type="EMBL" id="KAJ8928379.1"/>
    </source>
</evidence>
<organism evidence="8 9">
    <name type="scientific">Rhamnusium bicolor</name>
    <dbReference type="NCBI Taxonomy" id="1586634"/>
    <lineage>
        <taxon>Eukaryota</taxon>
        <taxon>Metazoa</taxon>
        <taxon>Ecdysozoa</taxon>
        <taxon>Arthropoda</taxon>
        <taxon>Hexapoda</taxon>
        <taxon>Insecta</taxon>
        <taxon>Pterygota</taxon>
        <taxon>Neoptera</taxon>
        <taxon>Endopterygota</taxon>
        <taxon>Coleoptera</taxon>
        <taxon>Polyphaga</taxon>
        <taxon>Cucujiformia</taxon>
        <taxon>Chrysomeloidea</taxon>
        <taxon>Cerambycidae</taxon>
        <taxon>Lepturinae</taxon>
        <taxon>Rhagiini</taxon>
        <taxon>Rhamnusium</taxon>
    </lineage>
</organism>
<keyword evidence="9" id="KW-1185">Reference proteome</keyword>
<dbReference type="PANTHER" id="PTHR17972:SF0">
    <property type="entry name" value="NUCLEOLAR PROTEIN 6"/>
    <property type="match status" value="1"/>
</dbReference>
<dbReference type="InterPro" id="IPR035082">
    <property type="entry name" value="Nrap_D1"/>
</dbReference>
<dbReference type="GO" id="GO:0006409">
    <property type="term" value="P:tRNA export from nucleus"/>
    <property type="evidence" value="ECO:0007669"/>
    <property type="project" value="TreeGrafter"/>
</dbReference>
<dbReference type="Pfam" id="PF03813">
    <property type="entry name" value="Nrap"/>
    <property type="match status" value="1"/>
</dbReference>
<dbReference type="GO" id="GO:0032545">
    <property type="term" value="C:CURI complex"/>
    <property type="evidence" value="ECO:0007669"/>
    <property type="project" value="TreeGrafter"/>
</dbReference>
<protein>
    <recommendedName>
        <fullName evidence="2 6">Nucleolar protein 6</fullName>
    </recommendedName>
</protein>
<dbReference type="AlphaFoldDB" id="A0AAV8WPF9"/>
<comment type="subunit">
    <text evidence="5">Part of the small subunit (SSU) processome, composed of more than 70 proteins and the RNA chaperone small nucleolar RNA (snoRNA) U3.</text>
</comment>
<keyword evidence="6" id="KW-0694">RNA-binding</keyword>
<dbReference type="GO" id="GO:0032040">
    <property type="term" value="C:small-subunit processome"/>
    <property type="evidence" value="ECO:0007669"/>
    <property type="project" value="TreeGrafter"/>
</dbReference>